<accession>A0AAD7JE53</accession>
<name>A0AAD7JE53_9AGAR</name>
<organism evidence="2 3">
    <name type="scientific">Mycena metata</name>
    <dbReference type="NCBI Taxonomy" id="1033252"/>
    <lineage>
        <taxon>Eukaryota</taxon>
        <taxon>Fungi</taxon>
        <taxon>Dikarya</taxon>
        <taxon>Basidiomycota</taxon>
        <taxon>Agaricomycotina</taxon>
        <taxon>Agaricomycetes</taxon>
        <taxon>Agaricomycetidae</taxon>
        <taxon>Agaricales</taxon>
        <taxon>Marasmiineae</taxon>
        <taxon>Mycenaceae</taxon>
        <taxon>Mycena</taxon>
    </lineage>
</organism>
<sequence length="261" mass="27892">MSPTTRPSTRGAPLSTLSPSRSRLNQVQRRERSASDTVARRASTEPVDGVVLFCGLEHDSDPAPTSSRNPIDEGCAPQASFLPCPSPPPSEPARKRQKRSNGCGTRLHTAGQEAVHWRAPLAGVSVNVIPLERSYFTFDAATALNLHEDPCGCAVRGVGCQICGNALGALDTPCERHAEGRRSDVLRYTFLPSTVSPPLPIRVPRAALVDIAFTSSPAFPPHPRPRGSGRQVTSPPPPPPPRTRSRVSDISSTNSPAFPPH</sequence>
<feature type="compositionally biased region" description="Polar residues" evidence="1">
    <location>
        <begin position="248"/>
        <end position="261"/>
    </location>
</feature>
<keyword evidence="3" id="KW-1185">Reference proteome</keyword>
<feature type="region of interest" description="Disordered" evidence="1">
    <location>
        <begin position="61"/>
        <end position="105"/>
    </location>
</feature>
<dbReference type="Proteomes" id="UP001215598">
    <property type="component" value="Unassembled WGS sequence"/>
</dbReference>
<feature type="region of interest" description="Disordered" evidence="1">
    <location>
        <begin position="217"/>
        <end position="261"/>
    </location>
</feature>
<dbReference type="AlphaFoldDB" id="A0AAD7JE53"/>
<feature type="compositionally biased region" description="Low complexity" evidence="1">
    <location>
        <begin position="13"/>
        <end position="24"/>
    </location>
</feature>
<reference evidence="2" key="1">
    <citation type="submission" date="2023-03" db="EMBL/GenBank/DDBJ databases">
        <title>Massive genome expansion in bonnet fungi (Mycena s.s.) driven by repeated elements and novel gene families across ecological guilds.</title>
        <authorList>
            <consortium name="Lawrence Berkeley National Laboratory"/>
            <person name="Harder C.B."/>
            <person name="Miyauchi S."/>
            <person name="Viragh M."/>
            <person name="Kuo A."/>
            <person name="Thoen E."/>
            <person name="Andreopoulos B."/>
            <person name="Lu D."/>
            <person name="Skrede I."/>
            <person name="Drula E."/>
            <person name="Henrissat B."/>
            <person name="Morin E."/>
            <person name="Kohler A."/>
            <person name="Barry K."/>
            <person name="LaButti K."/>
            <person name="Morin E."/>
            <person name="Salamov A."/>
            <person name="Lipzen A."/>
            <person name="Mereny Z."/>
            <person name="Hegedus B."/>
            <person name="Baldrian P."/>
            <person name="Stursova M."/>
            <person name="Weitz H."/>
            <person name="Taylor A."/>
            <person name="Grigoriev I.V."/>
            <person name="Nagy L.G."/>
            <person name="Martin F."/>
            <person name="Kauserud H."/>
        </authorList>
    </citation>
    <scope>NUCLEOTIDE SEQUENCE</scope>
    <source>
        <strain evidence="2">CBHHK182m</strain>
    </source>
</reference>
<evidence type="ECO:0000313" key="3">
    <source>
        <dbReference type="Proteomes" id="UP001215598"/>
    </source>
</evidence>
<evidence type="ECO:0000313" key="2">
    <source>
        <dbReference type="EMBL" id="KAJ7762986.1"/>
    </source>
</evidence>
<feature type="region of interest" description="Disordered" evidence="1">
    <location>
        <begin position="1"/>
        <end position="44"/>
    </location>
</feature>
<feature type="compositionally biased region" description="Basic and acidic residues" evidence="1">
    <location>
        <begin position="28"/>
        <end position="43"/>
    </location>
</feature>
<protein>
    <submittedName>
        <fullName evidence="2">Uncharacterized protein</fullName>
    </submittedName>
</protein>
<dbReference type="EMBL" id="JARKIB010000031">
    <property type="protein sequence ID" value="KAJ7762986.1"/>
    <property type="molecule type" value="Genomic_DNA"/>
</dbReference>
<feature type="non-terminal residue" evidence="2">
    <location>
        <position position="1"/>
    </location>
</feature>
<gene>
    <name evidence="2" type="ORF">B0H16DRAFT_1883874</name>
</gene>
<comment type="caution">
    <text evidence="2">The sequence shown here is derived from an EMBL/GenBank/DDBJ whole genome shotgun (WGS) entry which is preliminary data.</text>
</comment>
<proteinExistence type="predicted"/>
<evidence type="ECO:0000256" key="1">
    <source>
        <dbReference type="SAM" id="MobiDB-lite"/>
    </source>
</evidence>